<dbReference type="PANTHER" id="PTHR47055">
    <property type="entry name" value="DDE_TNP_1_7 DOMAIN-CONTAINING PROTEIN"/>
    <property type="match status" value="1"/>
</dbReference>
<dbReference type="AlphaFoldDB" id="A0A0V1L181"/>
<keyword evidence="3" id="KW-1185">Reference proteome</keyword>
<dbReference type="Pfam" id="PF13843">
    <property type="entry name" value="DDE_Tnp_1_7"/>
    <property type="match status" value="1"/>
</dbReference>
<dbReference type="GO" id="GO:0043565">
    <property type="term" value="F:sequence-specific DNA binding"/>
    <property type="evidence" value="ECO:0007669"/>
    <property type="project" value="TreeGrafter"/>
</dbReference>
<comment type="caution">
    <text evidence="2">The sequence shown here is derived from an EMBL/GenBank/DDBJ whole genome shotgun (WGS) entry which is preliminary data.</text>
</comment>
<name>A0A0V1L181_9BILA</name>
<evidence type="ECO:0000313" key="3">
    <source>
        <dbReference type="Proteomes" id="UP000054721"/>
    </source>
</evidence>
<proteinExistence type="predicted"/>
<reference evidence="2 3" key="1">
    <citation type="submission" date="2015-05" db="EMBL/GenBank/DDBJ databases">
        <title>Evolution of Trichinella species and genotypes.</title>
        <authorList>
            <person name="Korhonen P.K."/>
            <person name="Edoardo P."/>
            <person name="Giuseppe L.R."/>
            <person name="Gasser R.B."/>
        </authorList>
    </citation>
    <scope>NUCLEOTIDE SEQUENCE [LARGE SCALE GENOMIC DNA]</scope>
    <source>
        <strain evidence="2">ISS10</strain>
    </source>
</reference>
<evidence type="ECO:0000313" key="2">
    <source>
        <dbReference type="EMBL" id="KRZ53169.1"/>
    </source>
</evidence>
<organism evidence="2 3">
    <name type="scientific">Trichinella nativa</name>
    <dbReference type="NCBI Taxonomy" id="6335"/>
    <lineage>
        <taxon>Eukaryota</taxon>
        <taxon>Metazoa</taxon>
        <taxon>Ecdysozoa</taxon>
        <taxon>Nematoda</taxon>
        <taxon>Enoplea</taxon>
        <taxon>Dorylaimia</taxon>
        <taxon>Trichinellida</taxon>
        <taxon>Trichinellidae</taxon>
        <taxon>Trichinella</taxon>
    </lineage>
</organism>
<dbReference type="OrthoDB" id="5919938at2759"/>
<protein>
    <submittedName>
        <fullName evidence="2">PiggyBac transposable element-derived protein 3</fullName>
    </submittedName>
</protein>
<dbReference type="InterPro" id="IPR029526">
    <property type="entry name" value="PGBD"/>
</dbReference>
<accession>A0A0V1L181</accession>
<feature type="domain" description="PiggyBac transposable element-derived protein" evidence="1">
    <location>
        <begin position="117"/>
        <end position="445"/>
    </location>
</feature>
<sequence length="652" mass="75037">MSRRFVTLESAMVYIESLPEEMQSTAEICQLPPVEDGNITDDEHVDEDNLDEVTPENVCDELNVAVMHEDYESDSESIDTLPVEKTSWNRRTCFTSNLGDEKPLALHETASELISLSPTELFHKILPVEKIEDFADKSQRYALQKGVNFEVHVEVLMQFFGLILLSGYHLVPNENHFWSTADDVCVSIVPRVMSRNKFKNVKRYFHLVDNSKLKKDDLMGKIKPLYDYLNQKLLQFGVIQEKLSIDESMVPYYGHPSSKMLIRVKTIRFWQKIWAMTSTSGYPFKLELYSGVAEKTREPLGTKVIKRMISALPEPIKTSSTLRNTRTKAIPLMEKNKVAKNQRGFFDYKNDGNVYVCRWNDSSVVTLASNYLTHLPVGQTKRYSKKQKKRIEIPMPNIVKNYNESMGGVDTMDKLLSSYRPKMRSRKWWWNLFNNALNIAVVAAWRLHCKLHDADRSAMTHLAFRRDITAHLLRARPLQIPRPGPRIHLPHSLQRSRGYFLQSSTQGRCANFNKPESYFDGKEMTCSMLPCFSQEDCCPGTVCMMQKSSNRGICGQLLAQAEGKICLTIPTMMQQCIDGLECSSISGLQPPFGLCMRRNYIFEKRQFFDPCITSMECDMSKQLCCREQHSSSRGESRQLCSYFEDPIEDCVY</sequence>
<dbReference type="STRING" id="6335.A0A0V1L181"/>
<dbReference type="EMBL" id="JYDW01000172">
    <property type="protein sequence ID" value="KRZ53169.1"/>
    <property type="molecule type" value="Genomic_DNA"/>
</dbReference>
<dbReference type="Proteomes" id="UP000054721">
    <property type="component" value="Unassembled WGS sequence"/>
</dbReference>
<gene>
    <name evidence="2" type="primary">PGBD3</name>
    <name evidence="2" type="ORF">T02_1754</name>
</gene>
<evidence type="ECO:0000259" key="1">
    <source>
        <dbReference type="Pfam" id="PF13843"/>
    </source>
</evidence>
<dbReference type="InterPro" id="IPR052638">
    <property type="entry name" value="PiggyBac_TE-derived"/>
</dbReference>
<dbReference type="PANTHER" id="PTHR47055:SF3">
    <property type="entry name" value="PHORBOL-ESTER_DAG-TYPE DOMAIN-CONTAINING PROTEIN"/>
    <property type="match status" value="1"/>
</dbReference>